<dbReference type="PANTHER" id="PTHR43568:SF1">
    <property type="entry name" value="P PROTEIN"/>
    <property type="match status" value="1"/>
</dbReference>
<evidence type="ECO:0000256" key="6">
    <source>
        <dbReference type="SAM" id="MobiDB-lite"/>
    </source>
</evidence>
<dbReference type="GO" id="GO:0055085">
    <property type="term" value="P:transmembrane transport"/>
    <property type="evidence" value="ECO:0007669"/>
    <property type="project" value="InterPro"/>
</dbReference>
<feature type="compositionally biased region" description="Basic and acidic residues" evidence="6">
    <location>
        <begin position="131"/>
        <end position="154"/>
    </location>
</feature>
<dbReference type="PANTHER" id="PTHR43568">
    <property type="entry name" value="P PROTEIN"/>
    <property type="match status" value="1"/>
</dbReference>
<evidence type="ECO:0000256" key="4">
    <source>
        <dbReference type="ARBA" id="ARBA00022989"/>
    </source>
</evidence>
<feature type="compositionally biased region" description="Acidic residues" evidence="6">
    <location>
        <begin position="106"/>
        <end position="118"/>
    </location>
</feature>
<feature type="transmembrane region" description="Helical" evidence="7">
    <location>
        <begin position="848"/>
        <end position="871"/>
    </location>
</feature>
<dbReference type="GO" id="GO:0016020">
    <property type="term" value="C:membrane"/>
    <property type="evidence" value="ECO:0007669"/>
    <property type="project" value="UniProtKB-SubCell"/>
</dbReference>
<evidence type="ECO:0000259" key="8">
    <source>
        <dbReference type="Pfam" id="PF03600"/>
    </source>
</evidence>
<sequence>MGLFKRITGIGSSASRPTTSTNVEPIDEIPRKKSIISLVPLSEITDASLKVFRQLPASIRHDPSMISFQQENERWKAEHGDCYDDGARNSAESERFPNSKKSDDIERIEDLEDSDSDGGEFITIKVTNSEGKTENEEVDHIKEHHRPSKDDNKIHFQAAAIRQDTPPKEKEEEHHEEQSRQNPFHKHGKTGLLVVVWLFMVFFLTRTPEKVLDKHQLIVPTDEAKIYNFPFLPDRSKINASFEGAFLPEVTEQHQRRQDLAARRSGKLTNVHREKKEHENYLKIYLQTNKNKQLTQPKIYAITPPDQFDFANATRLSIMFDVGEDNLEIMEEDDEELQLVIESNFTKTPLNKKQEMPLIFSYDMNPINKQLGVIYSAFVLMFLYALIIWEIVHRTFAAMIASTLSIALLAALNDRPTHHEIISWIDVETILLLFAMMILVAILTETGIFDHLAVYAYKIINGKIWPLIHCLCIITCIISMLLDNVTTVLLMAPITITLCEDLDLNPVPVLMAIVVHANIGGTTTPVGDPPNIITSNPTILESGINFISFTFHMLIGVIIITVTTNLHLRFIYKDINTLFIHEPKEIKILKRNIVVWERTAASISPFSKDAQIVRETLIKKVKILKHELKKKMAKGGIGTARYKSTLEEMEKAYPIKKKGLLIKSVFALFFILLLFLVESFPQIHRLSLGWSALLGVILLLIISNRDDMDAILHRVEFSTLLFFAAMFVLMEAIDRMGFITWIGSGCEDIIKSVSKDYRLAVAIIIILWVSAITSAFVDSIPVTQMMVKIVISLAARIGIPLQPLVWALAFGPSLGGNGTLVGASANVIGAGIAEQHGYKMTFMDFFKFGFPIMIGSIVITTAYLLFAHCLFTWQ</sequence>
<dbReference type="EMBL" id="JADBJN010000002">
    <property type="protein sequence ID" value="KAG5674883.1"/>
    <property type="molecule type" value="Genomic_DNA"/>
</dbReference>
<dbReference type="Pfam" id="PF03600">
    <property type="entry name" value="CitMHS"/>
    <property type="match status" value="1"/>
</dbReference>
<evidence type="ECO:0000256" key="1">
    <source>
        <dbReference type="ARBA" id="ARBA00004141"/>
    </source>
</evidence>
<keyword evidence="5 7" id="KW-0472">Membrane</keyword>
<feature type="domain" description="Citrate transporter-like" evidence="8">
    <location>
        <begin position="384"/>
        <end position="811"/>
    </location>
</feature>
<feature type="transmembrane region" description="Helical" evidence="7">
    <location>
        <begin position="464"/>
        <end position="492"/>
    </location>
</feature>
<gene>
    <name evidence="9" type="ORF">PVAND_004828</name>
</gene>
<dbReference type="OrthoDB" id="442352at2759"/>
<keyword evidence="3 7" id="KW-0812">Transmembrane</keyword>
<feature type="transmembrane region" description="Helical" evidence="7">
    <location>
        <begin position="715"/>
        <end position="733"/>
    </location>
</feature>
<dbReference type="AlphaFoldDB" id="A0A9J6BZ93"/>
<evidence type="ECO:0000313" key="10">
    <source>
        <dbReference type="Proteomes" id="UP001107558"/>
    </source>
</evidence>
<protein>
    <recommendedName>
        <fullName evidence="8">Citrate transporter-like domain-containing protein</fullName>
    </recommendedName>
</protein>
<feature type="region of interest" description="Disordered" evidence="6">
    <location>
        <begin position="1"/>
        <end position="26"/>
    </location>
</feature>
<evidence type="ECO:0000256" key="5">
    <source>
        <dbReference type="ARBA" id="ARBA00023136"/>
    </source>
</evidence>
<feature type="transmembrane region" description="Helical" evidence="7">
    <location>
        <begin position="395"/>
        <end position="412"/>
    </location>
</feature>
<feature type="region of interest" description="Disordered" evidence="6">
    <location>
        <begin position="80"/>
        <end position="185"/>
    </location>
</feature>
<feature type="compositionally biased region" description="Polar residues" evidence="6">
    <location>
        <begin position="10"/>
        <end position="23"/>
    </location>
</feature>
<name>A0A9J6BZ93_POLVA</name>
<comment type="subcellular location">
    <subcellularLocation>
        <location evidence="1">Membrane</location>
        <topology evidence="1">Multi-pass membrane protein</topology>
    </subcellularLocation>
</comment>
<keyword evidence="2" id="KW-0813">Transport</keyword>
<feature type="transmembrane region" description="Helical" evidence="7">
    <location>
        <begin position="757"/>
        <end position="777"/>
    </location>
</feature>
<evidence type="ECO:0000313" key="9">
    <source>
        <dbReference type="EMBL" id="KAG5674883.1"/>
    </source>
</evidence>
<feature type="compositionally biased region" description="Basic and acidic residues" evidence="6">
    <location>
        <begin position="80"/>
        <end position="105"/>
    </location>
</feature>
<keyword evidence="4 7" id="KW-1133">Transmembrane helix</keyword>
<keyword evidence="10" id="KW-1185">Reference proteome</keyword>
<feature type="transmembrane region" description="Helical" evidence="7">
    <location>
        <begin position="543"/>
        <end position="563"/>
    </location>
</feature>
<organism evidence="9 10">
    <name type="scientific">Polypedilum vanderplanki</name>
    <name type="common">Sleeping chironomid midge</name>
    <dbReference type="NCBI Taxonomy" id="319348"/>
    <lineage>
        <taxon>Eukaryota</taxon>
        <taxon>Metazoa</taxon>
        <taxon>Ecdysozoa</taxon>
        <taxon>Arthropoda</taxon>
        <taxon>Hexapoda</taxon>
        <taxon>Insecta</taxon>
        <taxon>Pterygota</taxon>
        <taxon>Neoptera</taxon>
        <taxon>Endopterygota</taxon>
        <taxon>Diptera</taxon>
        <taxon>Nematocera</taxon>
        <taxon>Chironomoidea</taxon>
        <taxon>Chironomidae</taxon>
        <taxon>Chironominae</taxon>
        <taxon>Polypedilum</taxon>
        <taxon>Polypedilum</taxon>
    </lineage>
</organism>
<proteinExistence type="predicted"/>
<feature type="transmembrane region" description="Helical" evidence="7">
    <location>
        <begin position="371"/>
        <end position="389"/>
    </location>
</feature>
<evidence type="ECO:0000256" key="2">
    <source>
        <dbReference type="ARBA" id="ARBA00022448"/>
    </source>
</evidence>
<evidence type="ECO:0000256" key="3">
    <source>
        <dbReference type="ARBA" id="ARBA00022692"/>
    </source>
</evidence>
<dbReference type="InterPro" id="IPR004680">
    <property type="entry name" value="Cit_transptr-like_dom"/>
</dbReference>
<dbReference type="InterPro" id="IPR051475">
    <property type="entry name" value="Diverse_Ion_Transporter"/>
</dbReference>
<accession>A0A9J6BZ93</accession>
<reference evidence="9" key="1">
    <citation type="submission" date="2021-03" db="EMBL/GenBank/DDBJ databases">
        <title>Chromosome level genome of the anhydrobiotic midge Polypedilum vanderplanki.</title>
        <authorList>
            <person name="Yoshida Y."/>
            <person name="Kikawada T."/>
            <person name="Gusev O."/>
        </authorList>
    </citation>
    <scope>NUCLEOTIDE SEQUENCE</scope>
    <source>
        <strain evidence="9">NIAS01</strain>
        <tissue evidence="9">Whole body or cell culture</tissue>
    </source>
</reference>
<dbReference type="Proteomes" id="UP001107558">
    <property type="component" value="Chromosome 2"/>
</dbReference>
<feature type="transmembrane region" description="Helical" evidence="7">
    <location>
        <begin position="683"/>
        <end position="703"/>
    </location>
</feature>
<dbReference type="CDD" id="cd01116">
    <property type="entry name" value="P_permease"/>
    <property type="match status" value="1"/>
</dbReference>
<feature type="transmembrane region" description="Helical" evidence="7">
    <location>
        <begin position="660"/>
        <end position="677"/>
    </location>
</feature>
<feature type="compositionally biased region" description="Basic and acidic residues" evidence="6">
    <location>
        <begin position="165"/>
        <end position="179"/>
    </location>
</feature>
<evidence type="ECO:0000256" key="7">
    <source>
        <dbReference type="SAM" id="Phobius"/>
    </source>
</evidence>
<feature type="transmembrane region" description="Helical" evidence="7">
    <location>
        <begin position="424"/>
        <end position="444"/>
    </location>
</feature>
<feature type="transmembrane region" description="Helical" evidence="7">
    <location>
        <begin position="789"/>
        <end position="809"/>
    </location>
</feature>
<comment type="caution">
    <text evidence="9">The sequence shown here is derived from an EMBL/GenBank/DDBJ whole genome shotgun (WGS) entry which is preliminary data.</text>
</comment>